<name>A0AAD5YMY9_9AGAR</name>
<evidence type="ECO:0000313" key="2">
    <source>
        <dbReference type="EMBL" id="KAJ3553847.1"/>
    </source>
</evidence>
<accession>A0AAD5YMY9</accession>
<comment type="caution">
    <text evidence="2">The sequence shown here is derived from an EMBL/GenBank/DDBJ whole genome shotgun (WGS) entry which is preliminary data.</text>
</comment>
<dbReference type="InterPro" id="IPR043502">
    <property type="entry name" value="DNA/RNA_pol_sf"/>
</dbReference>
<evidence type="ECO:0000313" key="3">
    <source>
        <dbReference type="Proteomes" id="UP001213000"/>
    </source>
</evidence>
<sequence length="277" mass="31247">MPSTLDPSPERDWLPFSRKGMMDALLACSSRSAPGPDHITWSHLKRTLPIEDVTEKFLAIADACIKVRPIVLLNTLGKLIKKMISTCLQFDCAKHEVFHPNQLGWAKGLKTSVIMFDIAQFFPSLNHEMLLGILAKQGFPAHVCQFFASYLVGRGMRYLWNSFSSNLRLTDMGVGQGSALSPILSALYLAPVIWLFEWWAAHVGCNVLSYVNDGTLIVQCKTLEDNLPPLREAYKIMFNLFDAFGLVMEHNKSELFHFTWQCDNANLGIVLDFEPFC</sequence>
<dbReference type="PANTHER" id="PTHR33481:SF1">
    <property type="entry name" value="ENDONUCLEASE_EXONUCLEASE_PHOSPHATASE DOMAIN-CONTAINING PROTEIN-RELATED"/>
    <property type="match status" value="1"/>
</dbReference>
<feature type="domain" description="Reverse transcriptase" evidence="1">
    <location>
        <begin position="41"/>
        <end position="271"/>
    </location>
</feature>
<dbReference type="InterPro" id="IPR000477">
    <property type="entry name" value="RT_dom"/>
</dbReference>
<dbReference type="Pfam" id="PF00078">
    <property type="entry name" value="RVT_1"/>
    <property type="match status" value="1"/>
</dbReference>
<proteinExistence type="predicted"/>
<gene>
    <name evidence="2" type="ORF">NP233_g12553</name>
</gene>
<organism evidence="2 3">
    <name type="scientific">Leucocoprinus birnbaumii</name>
    <dbReference type="NCBI Taxonomy" id="56174"/>
    <lineage>
        <taxon>Eukaryota</taxon>
        <taxon>Fungi</taxon>
        <taxon>Dikarya</taxon>
        <taxon>Basidiomycota</taxon>
        <taxon>Agaricomycotina</taxon>
        <taxon>Agaricomycetes</taxon>
        <taxon>Agaricomycetidae</taxon>
        <taxon>Agaricales</taxon>
        <taxon>Agaricineae</taxon>
        <taxon>Agaricaceae</taxon>
        <taxon>Leucocoprinus</taxon>
    </lineage>
</organism>
<dbReference type="PANTHER" id="PTHR33481">
    <property type="entry name" value="REVERSE TRANSCRIPTASE"/>
    <property type="match status" value="1"/>
</dbReference>
<dbReference type="AlphaFoldDB" id="A0AAD5YMY9"/>
<keyword evidence="3" id="KW-1185">Reference proteome</keyword>
<reference evidence="2" key="1">
    <citation type="submission" date="2022-07" db="EMBL/GenBank/DDBJ databases">
        <title>Genome Sequence of Leucocoprinus birnbaumii.</title>
        <authorList>
            <person name="Buettner E."/>
        </authorList>
    </citation>
    <scope>NUCLEOTIDE SEQUENCE</scope>
    <source>
        <strain evidence="2">VT141</strain>
    </source>
</reference>
<dbReference type="EMBL" id="JANIEX010001861">
    <property type="protein sequence ID" value="KAJ3553847.1"/>
    <property type="molecule type" value="Genomic_DNA"/>
</dbReference>
<evidence type="ECO:0000259" key="1">
    <source>
        <dbReference type="PROSITE" id="PS50878"/>
    </source>
</evidence>
<dbReference type="PROSITE" id="PS50878">
    <property type="entry name" value="RT_POL"/>
    <property type="match status" value="1"/>
</dbReference>
<dbReference type="SUPFAM" id="SSF56672">
    <property type="entry name" value="DNA/RNA polymerases"/>
    <property type="match status" value="1"/>
</dbReference>
<protein>
    <recommendedName>
        <fullName evidence="1">Reverse transcriptase domain-containing protein</fullName>
    </recommendedName>
</protein>
<dbReference type="Proteomes" id="UP001213000">
    <property type="component" value="Unassembled WGS sequence"/>
</dbReference>